<gene>
    <name evidence="2" type="ORF">DDE18_21400</name>
</gene>
<dbReference type="AlphaFoldDB" id="A0A2T8F532"/>
<dbReference type="OrthoDB" id="9785768at2"/>
<dbReference type="PIRSF" id="PIRSF000429">
    <property type="entry name" value="Ac-CoA_Ac_transf"/>
    <property type="match status" value="1"/>
</dbReference>
<evidence type="ECO:0000313" key="2">
    <source>
        <dbReference type="EMBL" id="PVG80809.1"/>
    </source>
</evidence>
<organism evidence="2 3">
    <name type="scientific">Nocardioides gansuensis</name>
    <dbReference type="NCBI Taxonomy" id="2138300"/>
    <lineage>
        <taxon>Bacteria</taxon>
        <taxon>Bacillati</taxon>
        <taxon>Actinomycetota</taxon>
        <taxon>Actinomycetes</taxon>
        <taxon>Propionibacteriales</taxon>
        <taxon>Nocardioidaceae</taxon>
        <taxon>Nocardioides</taxon>
    </lineage>
</organism>
<dbReference type="SUPFAM" id="SSF53901">
    <property type="entry name" value="Thiolase-like"/>
    <property type="match status" value="2"/>
</dbReference>
<proteinExistence type="predicted"/>
<dbReference type="NCBIfam" id="NF004811">
    <property type="entry name" value="PRK06158.1"/>
    <property type="match status" value="1"/>
</dbReference>
<dbReference type="PANTHER" id="PTHR42870">
    <property type="entry name" value="ACETYL-COA C-ACETYLTRANSFERASE"/>
    <property type="match status" value="1"/>
</dbReference>
<dbReference type="EMBL" id="QDGZ01000013">
    <property type="protein sequence ID" value="PVG80809.1"/>
    <property type="molecule type" value="Genomic_DNA"/>
</dbReference>
<dbReference type="InterPro" id="IPR055140">
    <property type="entry name" value="Thiolase_C_2"/>
</dbReference>
<dbReference type="Pfam" id="PF22691">
    <property type="entry name" value="Thiolase_C_1"/>
    <property type="match status" value="1"/>
</dbReference>
<dbReference type="InterPro" id="IPR002155">
    <property type="entry name" value="Thiolase"/>
</dbReference>
<evidence type="ECO:0000259" key="1">
    <source>
        <dbReference type="Pfam" id="PF22691"/>
    </source>
</evidence>
<name>A0A2T8F532_9ACTN</name>
<dbReference type="Proteomes" id="UP000246018">
    <property type="component" value="Unassembled WGS sequence"/>
</dbReference>
<sequence length="382" mass="39852">MSAGVAVVGAAESDLGVTDRSILGLQTQAVTRALADAGLTLADVDGIATTGVSRFSATQLADYFGITPRWTESTFAGGSAYEMFVARAAQAIEAGQCEVVVISFASNQRSARSRKMSGVHEPWIPEAQFEEPYDVLYPVSYYAMAARAYLDRYGKTHEQLAEIAVSAREWALLNPAAFRYGKGSIAAEDVLSAPVVSTPLTTADCCLVTDGGGAVVLTSLERARDLRRPPVRVLGYGERSTNTSFTAVEDLTVPAALGSAGDAYARAGITAADVDVVEVYDSFTITAALSLEGLSLCAPGEALDLIADGRTRPGGELPLNTNGGGLSYCHPGQYGVLLLVEAVRQLRGECGPRQVEGAEVAVAHGTGGILSSHATVVLGVDR</sequence>
<dbReference type="InterPro" id="IPR016039">
    <property type="entry name" value="Thiolase-like"/>
</dbReference>
<feature type="domain" description="Thiolase C-terminal" evidence="1">
    <location>
        <begin position="237"/>
        <end position="379"/>
    </location>
</feature>
<evidence type="ECO:0000313" key="3">
    <source>
        <dbReference type="Proteomes" id="UP000246018"/>
    </source>
</evidence>
<dbReference type="GO" id="GO:0016747">
    <property type="term" value="F:acyltransferase activity, transferring groups other than amino-acyl groups"/>
    <property type="evidence" value="ECO:0007669"/>
    <property type="project" value="InterPro"/>
</dbReference>
<dbReference type="Gene3D" id="3.40.47.10">
    <property type="match status" value="1"/>
</dbReference>
<protein>
    <submittedName>
        <fullName evidence="2">Thiolase</fullName>
    </submittedName>
</protein>
<keyword evidence="3" id="KW-1185">Reference proteome</keyword>
<reference evidence="2 3" key="1">
    <citation type="submission" date="2018-04" db="EMBL/GenBank/DDBJ databases">
        <title>Genome of Nocardioides gansuensis WSJ-1.</title>
        <authorList>
            <person name="Wu S."/>
            <person name="Wang G."/>
        </authorList>
    </citation>
    <scope>NUCLEOTIDE SEQUENCE [LARGE SCALE GENOMIC DNA]</scope>
    <source>
        <strain evidence="2 3">WSJ-1</strain>
    </source>
</reference>
<dbReference type="CDD" id="cd00829">
    <property type="entry name" value="SCP-x_thiolase"/>
    <property type="match status" value="1"/>
</dbReference>
<dbReference type="RefSeq" id="WP_116574435.1">
    <property type="nucleotide sequence ID" value="NZ_QDGZ01000013.1"/>
</dbReference>
<accession>A0A2T8F532</accession>
<comment type="caution">
    <text evidence="2">The sequence shown here is derived from an EMBL/GenBank/DDBJ whole genome shotgun (WGS) entry which is preliminary data.</text>
</comment>
<dbReference type="PANTHER" id="PTHR42870:SF1">
    <property type="entry name" value="NON-SPECIFIC LIPID-TRANSFER PROTEIN-LIKE 2"/>
    <property type="match status" value="1"/>
</dbReference>